<dbReference type="PANTHER" id="PTHR31126:SF48">
    <property type="entry name" value="INOSITOL PHOSPHATASE SIW14"/>
    <property type="match status" value="1"/>
</dbReference>
<dbReference type="PANTHER" id="PTHR31126">
    <property type="entry name" value="TYROSINE-PROTEIN PHOSPHATASE"/>
    <property type="match status" value="1"/>
</dbReference>
<dbReference type="AlphaFoldDB" id="A0A9P6Y2T0"/>
<dbReference type="CDD" id="cd14528">
    <property type="entry name" value="PFA-DSP_Siw14"/>
    <property type="match status" value="1"/>
</dbReference>
<dbReference type="PRINTS" id="PR01911">
    <property type="entry name" value="PFDSPHPHTASE"/>
</dbReference>
<dbReference type="SUPFAM" id="SSF52799">
    <property type="entry name" value="(Phosphotyrosine protein) phosphatases II"/>
    <property type="match status" value="1"/>
</dbReference>
<dbReference type="Proteomes" id="UP000717996">
    <property type="component" value="Unassembled WGS sequence"/>
</dbReference>
<dbReference type="OrthoDB" id="6375174at2759"/>
<evidence type="ECO:0000256" key="1">
    <source>
        <dbReference type="ARBA" id="ARBA00004496"/>
    </source>
</evidence>
<organism evidence="5 6">
    <name type="scientific">Rhizopus oryzae</name>
    <name type="common">Mucormycosis agent</name>
    <name type="synonym">Rhizopus arrhizus var. delemar</name>
    <dbReference type="NCBI Taxonomy" id="64495"/>
    <lineage>
        <taxon>Eukaryota</taxon>
        <taxon>Fungi</taxon>
        <taxon>Fungi incertae sedis</taxon>
        <taxon>Mucoromycota</taxon>
        <taxon>Mucoromycotina</taxon>
        <taxon>Mucoromycetes</taxon>
        <taxon>Mucorales</taxon>
        <taxon>Mucorineae</taxon>
        <taxon>Rhizopodaceae</taxon>
        <taxon>Rhizopus</taxon>
    </lineage>
</organism>
<dbReference type="InterPro" id="IPR004861">
    <property type="entry name" value="Siw14-like"/>
</dbReference>
<proteinExistence type="predicted"/>
<evidence type="ECO:0000256" key="3">
    <source>
        <dbReference type="ARBA" id="ARBA00022801"/>
    </source>
</evidence>
<reference evidence="5" key="1">
    <citation type="journal article" date="2020" name="Microb. Genom.">
        <title>Genetic diversity of clinical and environmental Mucorales isolates obtained from an investigation of mucormycosis cases among solid organ transplant recipients.</title>
        <authorList>
            <person name="Nguyen M.H."/>
            <person name="Kaul D."/>
            <person name="Muto C."/>
            <person name="Cheng S.J."/>
            <person name="Richter R.A."/>
            <person name="Bruno V.M."/>
            <person name="Liu G."/>
            <person name="Beyhan S."/>
            <person name="Sundermann A.J."/>
            <person name="Mounaud S."/>
            <person name="Pasculle A.W."/>
            <person name="Nierman W.C."/>
            <person name="Driscoll E."/>
            <person name="Cumbie R."/>
            <person name="Clancy C.J."/>
            <person name="Dupont C.L."/>
        </authorList>
    </citation>
    <scope>NUCLEOTIDE SEQUENCE</scope>
    <source>
        <strain evidence="5">GL16</strain>
    </source>
</reference>
<dbReference type="GO" id="GO:0005737">
    <property type="term" value="C:cytoplasm"/>
    <property type="evidence" value="ECO:0007669"/>
    <property type="project" value="UniProtKB-SubCell"/>
</dbReference>
<dbReference type="GO" id="GO:0016791">
    <property type="term" value="F:phosphatase activity"/>
    <property type="evidence" value="ECO:0007669"/>
    <property type="project" value="InterPro"/>
</dbReference>
<dbReference type="InterPro" id="IPR020422">
    <property type="entry name" value="TYR_PHOSPHATASE_DUAL_dom"/>
</dbReference>
<accession>A0A9P6Y2T0</accession>
<name>A0A9P6Y2T0_RHIOR</name>
<keyword evidence="2" id="KW-0963">Cytoplasm</keyword>
<dbReference type="Gene3D" id="3.90.190.10">
    <property type="entry name" value="Protein tyrosine phosphatase superfamily"/>
    <property type="match status" value="1"/>
</dbReference>
<dbReference type="GO" id="GO:0052840">
    <property type="term" value="F:inositol diphosphate tetrakisphosphate diphosphatase activity"/>
    <property type="evidence" value="ECO:0007669"/>
    <property type="project" value="TreeGrafter"/>
</dbReference>
<protein>
    <recommendedName>
        <fullName evidence="4">Tyrosine-protein phosphatase domain-containing protein</fullName>
    </recommendedName>
</protein>
<sequence>MNSEHSSSTVLVKNAHRNTTHYDICSICYARPNMPLVPPLNFAMIASGVYRSGHPNKQNFAFLRKLGLKTILYFAMEDYPHEMQHFVEQESIQVFHYRTEGNKEPFTEVNHEDITHALVKLLDKRCHPILIHCLKGKHRIGCLVGCLRKIQNWSMTSIFDEYRKFAGTKVLADQEFIEMFDREQVPYDPAYKPAWLQE</sequence>
<comment type="subcellular location">
    <subcellularLocation>
        <location evidence="1">Cytoplasm</location>
    </subcellularLocation>
</comment>
<dbReference type="PROSITE" id="PS50054">
    <property type="entry name" value="TYR_PHOSPHATASE_DUAL"/>
    <property type="match status" value="1"/>
</dbReference>
<dbReference type="InterPro" id="IPR020428">
    <property type="entry name" value="PFA-DSPs"/>
</dbReference>
<dbReference type="FunFam" id="3.90.190.10:FF:000035">
    <property type="entry name" value="Tyrosine phosphatase, putative"/>
    <property type="match status" value="1"/>
</dbReference>
<dbReference type="Pfam" id="PF03162">
    <property type="entry name" value="Y_phosphatase2"/>
    <property type="match status" value="1"/>
</dbReference>
<comment type="caution">
    <text evidence="5">The sequence shown here is derived from an EMBL/GenBank/DDBJ whole genome shotgun (WGS) entry which is preliminary data.</text>
</comment>
<keyword evidence="3" id="KW-0378">Hydrolase</keyword>
<evidence type="ECO:0000313" key="6">
    <source>
        <dbReference type="Proteomes" id="UP000717996"/>
    </source>
</evidence>
<evidence type="ECO:0000313" key="5">
    <source>
        <dbReference type="EMBL" id="KAG1537886.1"/>
    </source>
</evidence>
<dbReference type="InterPro" id="IPR029021">
    <property type="entry name" value="Prot-tyrosine_phosphatase-like"/>
</dbReference>
<gene>
    <name evidence="5" type="ORF">G6F51_010103</name>
</gene>
<feature type="domain" description="Tyrosine-protein phosphatase" evidence="4">
    <location>
        <begin position="41"/>
        <end position="189"/>
    </location>
</feature>
<evidence type="ECO:0000256" key="2">
    <source>
        <dbReference type="ARBA" id="ARBA00022490"/>
    </source>
</evidence>
<dbReference type="EMBL" id="JAANIT010002005">
    <property type="protein sequence ID" value="KAG1537886.1"/>
    <property type="molecule type" value="Genomic_DNA"/>
</dbReference>
<evidence type="ECO:0000259" key="4">
    <source>
        <dbReference type="PROSITE" id="PS50054"/>
    </source>
</evidence>